<gene>
    <name evidence="2" type="ORF">KIPB_000418</name>
</gene>
<name>A0A9K3CMA7_9EUKA</name>
<dbReference type="EMBL" id="BDIP01000047">
    <property type="protein sequence ID" value="GIQ79728.1"/>
    <property type="molecule type" value="Genomic_DNA"/>
</dbReference>
<dbReference type="Proteomes" id="UP000265618">
    <property type="component" value="Unassembled WGS sequence"/>
</dbReference>
<feature type="region of interest" description="Disordered" evidence="1">
    <location>
        <begin position="227"/>
        <end position="279"/>
    </location>
</feature>
<evidence type="ECO:0000313" key="3">
    <source>
        <dbReference type="Proteomes" id="UP000265618"/>
    </source>
</evidence>
<feature type="compositionally biased region" description="Acidic residues" evidence="1">
    <location>
        <begin position="238"/>
        <end position="251"/>
    </location>
</feature>
<accession>A0A9K3CMA7</accession>
<proteinExistence type="predicted"/>
<comment type="caution">
    <text evidence="2">The sequence shown here is derived from an EMBL/GenBank/DDBJ whole genome shotgun (WGS) entry which is preliminary data.</text>
</comment>
<evidence type="ECO:0000313" key="2">
    <source>
        <dbReference type="EMBL" id="GIQ79728.1"/>
    </source>
</evidence>
<evidence type="ECO:0000256" key="1">
    <source>
        <dbReference type="SAM" id="MobiDB-lite"/>
    </source>
</evidence>
<dbReference type="AlphaFoldDB" id="A0A9K3CMA7"/>
<keyword evidence="3" id="KW-1185">Reference proteome</keyword>
<protein>
    <submittedName>
        <fullName evidence="2">Uncharacterized protein</fullName>
    </submittedName>
</protein>
<sequence length="427" mass="45382">MSRYTLLHPLPTVDLEAIIHSYAARDTHTDDIVGFQLLRVPDIDAAEALVKHVQYLIDTVQPTILKSVVQYYAVGVVDHTVLGGLGSSSNATFVYIVKELHRYTLACALRALYPSCHPDTGSLPPACTSPIYRDGALTTSALVHLLGLVSRPLLSVHSTGQGVGHGYFGPSSLVLTAGSCVLDSWGIVPLVTALWHGRGRGEGQRDTAEVLRNVTIGNPARAGCECQSVGVGDGQDGVAEEEEESEGFDVSEAERGLEGGDAQSVSQAVQDDTPHDTLPHSFPCTVSHDLYRVGLLLKSLLGPTGSEYPRPLAVSRLVDTLLSADVSATSQGAALTRCVEGASGRGSLDREGCARVHSILRELASQERAHHRAERELAGQGGDLRLRMMALGSGLPIPTDTDASKGDGTDEALCLQALLDCDHLPWY</sequence>
<reference evidence="2 3" key="1">
    <citation type="journal article" date="2018" name="PLoS ONE">
        <title>The draft genome of Kipferlia bialata reveals reductive genome evolution in fornicate parasites.</title>
        <authorList>
            <person name="Tanifuji G."/>
            <person name="Takabayashi S."/>
            <person name="Kume K."/>
            <person name="Takagi M."/>
            <person name="Nakayama T."/>
            <person name="Kamikawa R."/>
            <person name="Inagaki Y."/>
            <person name="Hashimoto T."/>
        </authorList>
    </citation>
    <scope>NUCLEOTIDE SEQUENCE [LARGE SCALE GENOMIC DNA]</scope>
    <source>
        <strain evidence="2">NY0173</strain>
    </source>
</reference>
<organism evidence="2 3">
    <name type="scientific">Kipferlia bialata</name>
    <dbReference type="NCBI Taxonomy" id="797122"/>
    <lineage>
        <taxon>Eukaryota</taxon>
        <taxon>Metamonada</taxon>
        <taxon>Carpediemonas-like organisms</taxon>
        <taxon>Kipferlia</taxon>
    </lineage>
</organism>